<evidence type="ECO:0000313" key="2">
    <source>
        <dbReference type="EMBL" id="MCZ4639127.1"/>
    </source>
</evidence>
<keyword evidence="3" id="KW-1185">Reference proteome</keyword>
<proteinExistence type="predicted"/>
<dbReference type="EMBL" id="JAPWHU010000901">
    <property type="protein sequence ID" value="MCZ4639127.1"/>
    <property type="molecule type" value="Genomic_DNA"/>
</dbReference>
<evidence type="ECO:0000256" key="1">
    <source>
        <dbReference type="SAM" id="MobiDB-lite"/>
    </source>
</evidence>
<comment type="caution">
    <text evidence="2">The sequence shown here is derived from an EMBL/GenBank/DDBJ whole genome shotgun (WGS) entry which is preliminary data.</text>
</comment>
<accession>A0ABT4PDB0</accession>
<protein>
    <submittedName>
        <fullName evidence="2">Uncharacterized protein</fullName>
    </submittedName>
</protein>
<feature type="compositionally biased region" description="Basic and acidic residues" evidence="1">
    <location>
        <begin position="1"/>
        <end position="16"/>
    </location>
</feature>
<dbReference type="RefSeq" id="WP_269636685.1">
    <property type="nucleotide sequence ID" value="NZ_JAPWHU010000901.1"/>
</dbReference>
<feature type="non-terminal residue" evidence="2">
    <location>
        <position position="1"/>
    </location>
</feature>
<organism evidence="2 3">
    <name type="scientific">Streptomyces rubrogriseus</name>
    <dbReference type="NCBI Taxonomy" id="194673"/>
    <lineage>
        <taxon>Bacteria</taxon>
        <taxon>Bacillati</taxon>
        <taxon>Actinomycetota</taxon>
        <taxon>Actinomycetes</taxon>
        <taxon>Kitasatosporales</taxon>
        <taxon>Streptomycetaceae</taxon>
        <taxon>Streptomyces</taxon>
        <taxon>Streptomyces violaceoruber group</taxon>
    </lineage>
</organism>
<evidence type="ECO:0000313" key="3">
    <source>
        <dbReference type="Proteomes" id="UP001301132"/>
    </source>
</evidence>
<name>A0ABT4PDB0_9ACTN</name>
<reference evidence="2 3" key="1">
    <citation type="submission" date="2022-12" db="EMBL/GenBank/DDBJ databases">
        <authorList>
            <person name="Abashina T."/>
            <person name="Solyanikova I."/>
            <person name="Delegan Y."/>
        </authorList>
    </citation>
    <scope>NUCLEOTIDE SEQUENCE [LARGE SCALE GENOMIC DNA]</scope>
    <source>
        <strain evidence="2 3">IPS92ro</strain>
    </source>
</reference>
<sequence length="61" mass="6396">RPRPMPDRAHAERAEAAARGALGPQRYAAEVAAGAGLTPGDVVGELETAVRRPVPQAPTRR</sequence>
<gene>
    <name evidence="2" type="ORF">O3S69_34325</name>
</gene>
<feature type="region of interest" description="Disordered" evidence="1">
    <location>
        <begin position="1"/>
        <end position="20"/>
    </location>
</feature>
<dbReference type="Proteomes" id="UP001301132">
    <property type="component" value="Unassembled WGS sequence"/>
</dbReference>